<dbReference type="PANTHER" id="PTHR42810:SF4">
    <property type="entry name" value="URIC ACID TRANSPORTER UACT"/>
    <property type="match status" value="1"/>
</dbReference>
<comment type="similarity">
    <text evidence="2">Belongs to the nucleobase:cation symporter-2 (NCS2) (TC 2.A.40) family.</text>
</comment>
<gene>
    <name evidence="9" type="ORF">Q4T40_14820</name>
</gene>
<feature type="transmembrane region" description="Helical" evidence="8">
    <location>
        <begin position="51"/>
        <end position="74"/>
    </location>
</feature>
<dbReference type="PROSITE" id="PS01116">
    <property type="entry name" value="XANTH_URACIL_PERMASE"/>
    <property type="match status" value="1"/>
</dbReference>
<protein>
    <submittedName>
        <fullName evidence="9">Nucleobase:cation symporter-2 family protein</fullName>
    </submittedName>
</protein>
<evidence type="ECO:0000256" key="7">
    <source>
        <dbReference type="ARBA" id="ARBA00023136"/>
    </source>
</evidence>
<accession>A0ABU3P0F0</accession>
<name>A0ABU3P0F0_9FIRM</name>
<feature type="transmembrane region" description="Helical" evidence="8">
    <location>
        <begin position="407"/>
        <end position="427"/>
    </location>
</feature>
<keyword evidence="4" id="KW-1003">Cell membrane</keyword>
<feature type="transmembrane region" description="Helical" evidence="8">
    <location>
        <begin position="171"/>
        <end position="188"/>
    </location>
</feature>
<keyword evidence="6 8" id="KW-1133">Transmembrane helix</keyword>
<dbReference type="InterPro" id="IPR006042">
    <property type="entry name" value="Xan_ur_permease"/>
</dbReference>
<dbReference type="NCBIfam" id="TIGR03173">
    <property type="entry name" value="pbuX"/>
    <property type="match status" value="1"/>
</dbReference>
<dbReference type="Proteomes" id="UP001254848">
    <property type="component" value="Unassembled WGS sequence"/>
</dbReference>
<dbReference type="RefSeq" id="WP_413781000.1">
    <property type="nucleotide sequence ID" value="NZ_JAUOZS010000001.1"/>
</dbReference>
<evidence type="ECO:0000256" key="5">
    <source>
        <dbReference type="ARBA" id="ARBA00022692"/>
    </source>
</evidence>
<dbReference type="Pfam" id="PF00860">
    <property type="entry name" value="Xan_ur_permease"/>
    <property type="match status" value="1"/>
</dbReference>
<evidence type="ECO:0000313" key="10">
    <source>
        <dbReference type="Proteomes" id="UP001254848"/>
    </source>
</evidence>
<evidence type="ECO:0000256" key="2">
    <source>
        <dbReference type="ARBA" id="ARBA00008821"/>
    </source>
</evidence>
<evidence type="ECO:0000256" key="8">
    <source>
        <dbReference type="SAM" id="Phobius"/>
    </source>
</evidence>
<feature type="transmembrane region" description="Helical" evidence="8">
    <location>
        <begin position="318"/>
        <end position="341"/>
    </location>
</feature>
<comment type="caution">
    <text evidence="9">The sequence shown here is derived from an EMBL/GenBank/DDBJ whole genome shotgun (WGS) entry which is preliminary data.</text>
</comment>
<keyword evidence="3" id="KW-0813">Transport</keyword>
<feature type="transmembrane region" description="Helical" evidence="8">
    <location>
        <begin position="127"/>
        <end position="151"/>
    </location>
</feature>
<evidence type="ECO:0000256" key="1">
    <source>
        <dbReference type="ARBA" id="ARBA00004651"/>
    </source>
</evidence>
<organism evidence="9 10">
    <name type="scientific">Anaeroselena agilis</name>
    <dbReference type="NCBI Taxonomy" id="3063788"/>
    <lineage>
        <taxon>Bacteria</taxon>
        <taxon>Bacillati</taxon>
        <taxon>Bacillota</taxon>
        <taxon>Negativicutes</taxon>
        <taxon>Acetonemataceae</taxon>
        <taxon>Anaeroselena</taxon>
    </lineage>
</organism>
<feature type="transmembrane region" description="Helical" evidence="8">
    <location>
        <begin position="20"/>
        <end position="44"/>
    </location>
</feature>
<sequence length="443" mass="46374">MSTEKVHPVDEILPNGQLFAYGLQHVMAMYAGCVAVPLIIANALGLTKDQLIYLINADLFTVGIATVIQSFGFLNMGVKLPVVQGVSFAAVMPMIMVGKMHGIQGIFGSIIVAGLLTYLISPYFSRLIRYFPPVVTGTIITIIGVSLLPVAVRWAGGGVPGAPGFASPGNIAMAFLVLLLTIVYYRFLKGFWSSIAVLLGLVSGTFIAFLLGFTDFAKVATAPWFGITTPFAFGMPTFDLTAILTIFLAMLVIMTETTGDMIAVGEMVGRPVTQQDVVRGLRADGFATMLGGVMNTFPYSAFAQNVGLVGLTGVKSRFVVVTAGLILMVLGLFPKAAAVVAAIPAPVLGGAGIAMFGMVAASGIRVLGKVSFAGNNNAMIVAVSLGVGLIPLAVPTFYHGFPAWAKLFLHSGITTGSIIAVLLNYCFNELGRAAATTEKALSE</sequence>
<dbReference type="PANTHER" id="PTHR42810">
    <property type="entry name" value="PURINE PERMEASE C1399.01C-RELATED"/>
    <property type="match status" value="1"/>
</dbReference>
<keyword evidence="5 8" id="KW-0812">Transmembrane</keyword>
<evidence type="ECO:0000256" key="3">
    <source>
        <dbReference type="ARBA" id="ARBA00022448"/>
    </source>
</evidence>
<feature type="transmembrane region" description="Helical" evidence="8">
    <location>
        <begin position="102"/>
        <end position="120"/>
    </location>
</feature>
<feature type="transmembrane region" description="Helical" evidence="8">
    <location>
        <begin position="233"/>
        <end position="253"/>
    </location>
</feature>
<dbReference type="InterPro" id="IPR006043">
    <property type="entry name" value="NCS2"/>
</dbReference>
<dbReference type="EMBL" id="JAUOZS010000001">
    <property type="protein sequence ID" value="MDT8902519.1"/>
    <property type="molecule type" value="Genomic_DNA"/>
</dbReference>
<evidence type="ECO:0000256" key="4">
    <source>
        <dbReference type="ARBA" id="ARBA00022475"/>
    </source>
</evidence>
<comment type="subcellular location">
    <subcellularLocation>
        <location evidence="1">Cell membrane</location>
        <topology evidence="1">Multi-pass membrane protein</topology>
    </subcellularLocation>
</comment>
<evidence type="ECO:0000313" key="9">
    <source>
        <dbReference type="EMBL" id="MDT8902519.1"/>
    </source>
</evidence>
<reference evidence="9 10" key="1">
    <citation type="submission" date="2023-07" db="EMBL/GenBank/DDBJ databases">
        <title>The novel representative of Negativicutes class, Anaeroselena agilis gen. nov. sp. nov.</title>
        <authorList>
            <person name="Prokofeva M.I."/>
            <person name="Elcheninov A.G."/>
            <person name="Klyukina A."/>
            <person name="Kublanov I.V."/>
            <person name="Frolov E.N."/>
            <person name="Podosokorskaya O.A."/>
        </authorList>
    </citation>
    <scope>NUCLEOTIDE SEQUENCE [LARGE SCALE GENOMIC DNA]</scope>
    <source>
        <strain evidence="9 10">4137-cl</strain>
    </source>
</reference>
<dbReference type="NCBIfam" id="NF037981">
    <property type="entry name" value="NCS2_1"/>
    <property type="match status" value="1"/>
</dbReference>
<dbReference type="InterPro" id="IPR017588">
    <property type="entry name" value="UacT-like"/>
</dbReference>
<dbReference type="NCBIfam" id="TIGR00801">
    <property type="entry name" value="ncs2"/>
    <property type="match status" value="1"/>
</dbReference>
<keyword evidence="7 8" id="KW-0472">Membrane</keyword>
<feature type="transmembrane region" description="Helical" evidence="8">
    <location>
        <begin position="347"/>
        <end position="367"/>
    </location>
</feature>
<evidence type="ECO:0000256" key="6">
    <source>
        <dbReference type="ARBA" id="ARBA00022989"/>
    </source>
</evidence>
<feature type="transmembrane region" description="Helical" evidence="8">
    <location>
        <begin position="195"/>
        <end position="213"/>
    </location>
</feature>
<proteinExistence type="inferred from homology"/>
<keyword evidence="10" id="KW-1185">Reference proteome</keyword>
<feature type="transmembrane region" description="Helical" evidence="8">
    <location>
        <begin position="379"/>
        <end position="401"/>
    </location>
</feature>